<evidence type="ECO:0000313" key="1">
    <source>
        <dbReference type="EMBL" id="CAK6967394.1"/>
    </source>
</evidence>
<name>A0AAV1P8T6_SCOSC</name>
<dbReference type="EMBL" id="CAWUFR010000104">
    <property type="protein sequence ID" value="CAK6967394.1"/>
    <property type="molecule type" value="Genomic_DNA"/>
</dbReference>
<evidence type="ECO:0000313" key="2">
    <source>
        <dbReference type="Proteomes" id="UP001314229"/>
    </source>
</evidence>
<organism evidence="1 2">
    <name type="scientific">Scomber scombrus</name>
    <name type="common">Atlantic mackerel</name>
    <name type="synonym">Scomber vernalis</name>
    <dbReference type="NCBI Taxonomy" id="13677"/>
    <lineage>
        <taxon>Eukaryota</taxon>
        <taxon>Metazoa</taxon>
        <taxon>Chordata</taxon>
        <taxon>Craniata</taxon>
        <taxon>Vertebrata</taxon>
        <taxon>Euteleostomi</taxon>
        <taxon>Actinopterygii</taxon>
        <taxon>Neopterygii</taxon>
        <taxon>Teleostei</taxon>
        <taxon>Neoteleostei</taxon>
        <taxon>Acanthomorphata</taxon>
        <taxon>Pelagiaria</taxon>
        <taxon>Scombriformes</taxon>
        <taxon>Scombridae</taxon>
        <taxon>Scomber</taxon>
    </lineage>
</organism>
<dbReference type="AlphaFoldDB" id="A0AAV1P8T6"/>
<dbReference type="Proteomes" id="UP001314229">
    <property type="component" value="Unassembled WGS sequence"/>
</dbReference>
<accession>A0AAV1P8T6</accession>
<keyword evidence="2" id="KW-1185">Reference proteome</keyword>
<reference evidence="1 2" key="1">
    <citation type="submission" date="2024-01" db="EMBL/GenBank/DDBJ databases">
        <authorList>
            <person name="Alioto T."/>
            <person name="Alioto T."/>
            <person name="Gomez Garrido J."/>
        </authorList>
    </citation>
    <scope>NUCLEOTIDE SEQUENCE [LARGE SCALE GENOMIC DNA]</scope>
</reference>
<comment type="caution">
    <text evidence="1">The sequence shown here is derived from an EMBL/GenBank/DDBJ whole genome shotgun (WGS) entry which is preliminary data.</text>
</comment>
<gene>
    <name evidence="1" type="ORF">FSCOSCO3_A002040</name>
</gene>
<sequence length="200" mass="22409">MEGLRIFVPVIRPKAVKSVQTLLPSLHSKLLKVFGGIRLHPVSAGCVPQQYKTWSDPYSERLNISPRLFNKLTTMKALSVPERESSLQYRTWTLISRLLCPARQTFCSAPQSGKNRVLEESCVSPEVSDTEGFEVAATESLIEAPVEEREASLKVTLTECLKKGTPRGEGFTSNHCDNMRTGHQCGRIHESQSTKFCRKM</sequence>
<proteinExistence type="predicted"/>
<protein>
    <submittedName>
        <fullName evidence="1">Uncharacterized protein LOC122870377</fullName>
    </submittedName>
</protein>